<sequence>MQVHLSSVGRWNVPNGRQIKFQGSACPKMVLTEIRESSCRFAAGPGLQGRQASKNENFFTAVRHVCANRLQLGQQCNPFPKAYHL</sequence>
<keyword evidence="2" id="KW-1185">Reference proteome</keyword>
<proteinExistence type="predicted"/>
<feature type="non-terminal residue" evidence="1">
    <location>
        <position position="85"/>
    </location>
</feature>
<evidence type="ECO:0000313" key="1">
    <source>
        <dbReference type="EMBL" id="OON20225.1"/>
    </source>
</evidence>
<reference evidence="1 2" key="1">
    <citation type="submission" date="2015-03" db="EMBL/GenBank/DDBJ databases">
        <title>Draft genome of the nematode, Opisthorchis viverrini.</title>
        <authorList>
            <person name="Mitreva M."/>
        </authorList>
    </citation>
    <scope>NUCLEOTIDE SEQUENCE [LARGE SCALE GENOMIC DNA]</scope>
    <source>
        <strain evidence="1">Khon Kaen</strain>
    </source>
</reference>
<dbReference type="EMBL" id="KV892780">
    <property type="protein sequence ID" value="OON20225.1"/>
    <property type="molecule type" value="Genomic_DNA"/>
</dbReference>
<dbReference type="Proteomes" id="UP000243686">
    <property type="component" value="Unassembled WGS sequence"/>
</dbReference>
<name>A0A1S8X0K4_OPIVI</name>
<dbReference type="AlphaFoldDB" id="A0A1S8X0K4"/>
<protein>
    <submittedName>
        <fullName evidence="1">Uncharacterized protein</fullName>
    </submittedName>
</protein>
<organism evidence="1 2">
    <name type="scientific">Opisthorchis viverrini</name>
    <name type="common">Southeast Asian liver fluke</name>
    <dbReference type="NCBI Taxonomy" id="6198"/>
    <lineage>
        <taxon>Eukaryota</taxon>
        <taxon>Metazoa</taxon>
        <taxon>Spiralia</taxon>
        <taxon>Lophotrochozoa</taxon>
        <taxon>Platyhelminthes</taxon>
        <taxon>Trematoda</taxon>
        <taxon>Digenea</taxon>
        <taxon>Opisthorchiida</taxon>
        <taxon>Opisthorchiata</taxon>
        <taxon>Opisthorchiidae</taxon>
        <taxon>Opisthorchis</taxon>
    </lineage>
</organism>
<accession>A0A1S8X0K4</accession>
<gene>
    <name evidence="1" type="ORF">X801_03897</name>
</gene>
<evidence type="ECO:0000313" key="2">
    <source>
        <dbReference type="Proteomes" id="UP000243686"/>
    </source>
</evidence>